<organism evidence="2 3">
    <name type="scientific">Peptoniphilus lacrimalis</name>
    <dbReference type="NCBI Taxonomy" id="33031"/>
    <lineage>
        <taxon>Bacteria</taxon>
        <taxon>Bacillati</taxon>
        <taxon>Bacillota</taxon>
        <taxon>Tissierellia</taxon>
        <taxon>Tissierellales</taxon>
        <taxon>Peptoniphilaceae</taxon>
        <taxon>Peptoniphilus</taxon>
    </lineage>
</organism>
<dbReference type="GO" id="GO:0004803">
    <property type="term" value="F:transposase activity"/>
    <property type="evidence" value="ECO:0007669"/>
    <property type="project" value="InterPro"/>
</dbReference>
<evidence type="ECO:0000313" key="2">
    <source>
        <dbReference type="EMBL" id="SUB56778.1"/>
    </source>
</evidence>
<feature type="domain" description="Transposase IS200-like" evidence="1">
    <location>
        <begin position="10"/>
        <end position="123"/>
    </location>
</feature>
<dbReference type="SUPFAM" id="SSF143422">
    <property type="entry name" value="Transposase IS200-like"/>
    <property type="match status" value="1"/>
</dbReference>
<dbReference type="Proteomes" id="UP000255517">
    <property type="component" value="Unassembled WGS sequence"/>
</dbReference>
<dbReference type="Gene3D" id="3.30.70.1290">
    <property type="entry name" value="Transposase IS200-like"/>
    <property type="match status" value="1"/>
</dbReference>
<dbReference type="InterPro" id="IPR036515">
    <property type="entry name" value="Transposase_17_sf"/>
</dbReference>
<dbReference type="EMBL" id="UGSZ01000001">
    <property type="protein sequence ID" value="SUB56778.1"/>
    <property type="molecule type" value="Genomic_DNA"/>
</dbReference>
<dbReference type="GO" id="GO:0003677">
    <property type="term" value="F:DNA binding"/>
    <property type="evidence" value="ECO:0007669"/>
    <property type="project" value="InterPro"/>
</dbReference>
<dbReference type="STRING" id="1122949.GCA_000378725_00464"/>
<dbReference type="InterPro" id="IPR002686">
    <property type="entry name" value="Transposase_17"/>
</dbReference>
<dbReference type="RefSeq" id="WP_019034405.1">
    <property type="nucleotide sequence ID" value="NZ_UGSZ01000001.1"/>
</dbReference>
<evidence type="ECO:0000259" key="1">
    <source>
        <dbReference type="SMART" id="SM01321"/>
    </source>
</evidence>
<dbReference type="SMART" id="SM01321">
    <property type="entry name" value="Y1_Tnp"/>
    <property type="match status" value="1"/>
</dbReference>
<dbReference type="AlphaFoldDB" id="A0A379C3W3"/>
<reference evidence="2 3" key="1">
    <citation type="submission" date="2018-06" db="EMBL/GenBank/DDBJ databases">
        <authorList>
            <consortium name="Pathogen Informatics"/>
            <person name="Doyle S."/>
        </authorList>
    </citation>
    <scope>NUCLEOTIDE SEQUENCE [LARGE SCALE GENOMIC DNA]</scope>
    <source>
        <strain evidence="2 3">NCTC13149</strain>
    </source>
</reference>
<evidence type="ECO:0000313" key="3">
    <source>
        <dbReference type="Proteomes" id="UP000255517"/>
    </source>
</evidence>
<proteinExistence type="predicted"/>
<name>A0A379C3W3_9FIRM</name>
<dbReference type="PANTHER" id="PTHR34322:SF2">
    <property type="entry name" value="TRANSPOSASE IS200-LIKE DOMAIN-CONTAINING PROTEIN"/>
    <property type="match status" value="1"/>
</dbReference>
<dbReference type="OrthoDB" id="9788881at2"/>
<protein>
    <submittedName>
        <fullName evidence="2">Transposase and inactivated derivatives</fullName>
    </submittedName>
</protein>
<sequence>MPTSAIEYSETDIYHVFARANNREKIFLDKSDKDYYINLIKLSRDELNIRVFAFAIMDNHIHILLKAKREDLSKIMKFIQQSYTFYFNKKYKHSGRVFGSRFKSKGYNDDIYLTELVKYIHLNPKKAGLSDLYMNMFTSHRFYISDCDSFVDVNYILNFFSADISKARIMYLDYLNLPFNCSAKDIYCDGVKH</sequence>
<dbReference type="PANTHER" id="PTHR34322">
    <property type="entry name" value="TRANSPOSASE, Y1_TNP DOMAIN-CONTAINING"/>
    <property type="match status" value="1"/>
</dbReference>
<gene>
    <name evidence="2" type="ORF">NCTC13149_00580</name>
</gene>
<dbReference type="Pfam" id="PF01797">
    <property type="entry name" value="Y1_Tnp"/>
    <property type="match status" value="1"/>
</dbReference>
<dbReference type="GO" id="GO:0006313">
    <property type="term" value="P:DNA transposition"/>
    <property type="evidence" value="ECO:0007669"/>
    <property type="project" value="InterPro"/>
</dbReference>
<accession>A0A379C3W3</accession>